<gene>
    <name evidence="1" type="ORF">B0H17DRAFT_1135356</name>
</gene>
<organism evidence="1 2">
    <name type="scientific">Mycena rosella</name>
    <name type="common">Pink bonnet</name>
    <name type="synonym">Agaricus rosellus</name>
    <dbReference type="NCBI Taxonomy" id="1033263"/>
    <lineage>
        <taxon>Eukaryota</taxon>
        <taxon>Fungi</taxon>
        <taxon>Dikarya</taxon>
        <taxon>Basidiomycota</taxon>
        <taxon>Agaricomycotina</taxon>
        <taxon>Agaricomycetes</taxon>
        <taxon>Agaricomycetidae</taxon>
        <taxon>Agaricales</taxon>
        <taxon>Marasmiineae</taxon>
        <taxon>Mycenaceae</taxon>
        <taxon>Mycena</taxon>
    </lineage>
</organism>
<comment type="caution">
    <text evidence="1">The sequence shown here is derived from an EMBL/GenBank/DDBJ whole genome shotgun (WGS) entry which is preliminary data.</text>
</comment>
<dbReference type="AlphaFoldDB" id="A0AAD7DG79"/>
<reference evidence="1" key="1">
    <citation type="submission" date="2023-03" db="EMBL/GenBank/DDBJ databases">
        <title>Massive genome expansion in bonnet fungi (Mycena s.s.) driven by repeated elements and novel gene families across ecological guilds.</title>
        <authorList>
            <consortium name="Lawrence Berkeley National Laboratory"/>
            <person name="Harder C.B."/>
            <person name="Miyauchi S."/>
            <person name="Viragh M."/>
            <person name="Kuo A."/>
            <person name="Thoen E."/>
            <person name="Andreopoulos B."/>
            <person name="Lu D."/>
            <person name="Skrede I."/>
            <person name="Drula E."/>
            <person name="Henrissat B."/>
            <person name="Morin E."/>
            <person name="Kohler A."/>
            <person name="Barry K."/>
            <person name="LaButti K."/>
            <person name="Morin E."/>
            <person name="Salamov A."/>
            <person name="Lipzen A."/>
            <person name="Mereny Z."/>
            <person name="Hegedus B."/>
            <person name="Baldrian P."/>
            <person name="Stursova M."/>
            <person name="Weitz H."/>
            <person name="Taylor A."/>
            <person name="Grigoriev I.V."/>
            <person name="Nagy L.G."/>
            <person name="Martin F."/>
            <person name="Kauserud H."/>
        </authorList>
    </citation>
    <scope>NUCLEOTIDE SEQUENCE</scope>
    <source>
        <strain evidence="1">CBHHK067</strain>
    </source>
</reference>
<proteinExistence type="predicted"/>
<dbReference type="Proteomes" id="UP001221757">
    <property type="component" value="Unassembled WGS sequence"/>
</dbReference>
<accession>A0AAD7DG79</accession>
<sequence>MARMGTHGTVLQVDPRLGAETEGQSAFFATPVSITTKWRLRTLAYCTAAWHLQTKMPEAVAGARDDDPAAGAGVAVLNHAASPADLRRKNGKAYREDPCGGIAVEARGNGCDVRGSTTDRWKLTGALDLNEALARGELGWDLTGACQYCVTLVAGEDGGWRGPDT</sequence>
<name>A0AAD7DG79_MYCRO</name>
<keyword evidence="2" id="KW-1185">Reference proteome</keyword>
<evidence type="ECO:0000313" key="2">
    <source>
        <dbReference type="Proteomes" id="UP001221757"/>
    </source>
</evidence>
<dbReference type="EMBL" id="JARKIE010000076">
    <property type="protein sequence ID" value="KAJ7688813.1"/>
    <property type="molecule type" value="Genomic_DNA"/>
</dbReference>
<protein>
    <submittedName>
        <fullName evidence="1">Uncharacterized protein</fullName>
    </submittedName>
</protein>
<evidence type="ECO:0000313" key="1">
    <source>
        <dbReference type="EMBL" id="KAJ7688813.1"/>
    </source>
</evidence>